<keyword evidence="2" id="KW-1185">Reference proteome</keyword>
<dbReference type="EMBL" id="QXXQ01000001">
    <property type="protein sequence ID" value="RID93824.1"/>
    <property type="molecule type" value="Genomic_DNA"/>
</dbReference>
<protein>
    <submittedName>
        <fullName evidence="1">Calcium-binding protein</fullName>
    </submittedName>
</protein>
<dbReference type="PRINTS" id="PR00313">
    <property type="entry name" value="CABNDNGRPT"/>
</dbReference>
<dbReference type="Gene3D" id="2.150.10.10">
    <property type="entry name" value="Serralysin-like metalloprotease, C-terminal"/>
    <property type="match status" value="1"/>
</dbReference>
<dbReference type="AlphaFoldDB" id="A0A398BVT3"/>
<evidence type="ECO:0000313" key="1">
    <source>
        <dbReference type="EMBL" id="RID93824.1"/>
    </source>
</evidence>
<gene>
    <name evidence="1" type="ORF">D2N39_02700</name>
</gene>
<accession>A0A398BVT3</accession>
<dbReference type="SUPFAM" id="SSF51120">
    <property type="entry name" value="beta-Roll"/>
    <property type="match status" value="1"/>
</dbReference>
<dbReference type="Proteomes" id="UP000266649">
    <property type="component" value="Unassembled WGS sequence"/>
</dbReference>
<proteinExistence type="predicted"/>
<dbReference type="GO" id="GO:0005509">
    <property type="term" value="F:calcium ion binding"/>
    <property type="evidence" value="ECO:0007669"/>
    <property type="project" value="InterPro"/>
</dbReference>
<comment type="caution">
    <text evidence="1">The sequence shown here is derived from an EMBL/GenBank/DDBJ whole genome shotgun (WGS) entry which is preliminary data.</text>
</comment>
<reference evidence="1 2" key="1">
    <citation type="submission" date="2018-09" db="EMBL/GenBank/DDBJ databases">
        <title>Gemmobacter lutimaris sp. nov., a marine bacterium isolated from tidal flat.</title>
        <authorList>
            <person name="Lee D.W."/>
            <person name="Yoo Y."/>
            <person name="Kim J.-J."/>
            <person name="Kim B.S."/>
        </authorList>
    </citation>
    <scope>NUCLEOTIDE SEQUENCE [LARGE SCALE GENOMIC DNA]</scope>
    <source>
        <strain evidence="1 2">YJ-T1-11</strain>
    </source>
</reference>
<sequence length="329" mass="34085">MPATRHSGSNARGDRPMARTIRFTNGDDSFRQGFAPENTRLTLMMGGGKDSVLLDRDDDLGGLNRVIAGAGDDTVVSRIEQGNVITLGGGNDLYVGTGFGSFATDRGDRVSGGAGNDTFAVSTFQSSYLGGTGNDIFHSVGWQNSFIGGKGRDTISYEARDDDFTQGGSGVTVDLGAGRTQTGANRFETLRGIENAIGSGADDALFGTNGRNVLTGGAGFDQMTGRGGADTFVWRSAAEAAMASDAIDLVTDFNAAQGDRIDLRAIDADATTGAEDAFDFIGAQDFSGTAGELRFAGQILEGDTNGDGFADFRIGLLDVSSLTAADILL</sequence>
<name>A0A398BVT3_9RHOB</name>
<organism evidence="1 2">
    <name type="scientific">Gemmobacter lutimaris</name>
    <dbReference type="NCBI Taxonomy" id="2306023"/>
    <lineage>
        <taxon>Bacteria</taxon>
        <taxon>Pseudomonadati</taxon>
        <taxon>Pseudomonadota</taxon>
        <taxon>Alphaproteobacteria</taxon>
        <taxon>Rhodobacterales</taxon>
        <taxon>Paracoccaceae</taxon>
        <taxon>Gemmobacter</taxon>
    </lineage>
</organism>
<evidence type="ECO:0000313" key="2">
    <source>
        <dbReference type="Proteomes" id="UP000266649"/>
    </source>
</evidence>
<dbReference type="InterPro" id="IPR011049">
    <property type="entry name" value="Serralysin-like_metalloprot_C"/>
</dbReference>